<sequence>MVNDSLFCALDPAVYAARPVALVNLSAFLELKQGIGPIPFSQSALLLHSTNHLTPLYNLSPSPFKSYSDYHRLPRNNSTPIHHHPPPPHRP</sequence>
<gene>
    <name evidence="2" type="ORF">BOTBODRAFT_343612</name>
</gene>
<keyword evidence="3" id="KW-1185">Reference proteome</keyword>
<dbReference type="EMBL" id="KL198037">
    <property type="protein sequence ID" value="KDQ14496.1"/>
    <property type="molecule type" value="Genomic_DNA"/>
</dbReference>
<accession>A0A067MSE9</accession>
<protein>
    <submittedName>
        <fullName evidence="2">Uncharacterized protein</fullName>
    </submittedName>
</protein>
<organism evidence="2 3">
    <name type="scientific">Botryobasidium botryosum (strain FD-172 SS1)</name>
    <dbReference type="NCBI Taxonomy" id="930990"/>
    <lineage>
        <taxon>Eukaryota</taxon>
        <taxon>Fungi</taxon>
        <taxon>Dikarya</taxon>
        <taxon>Basidiomycota</taxon>
        <taxon>Agaricomycotina</taxon>
        <taxon>Agaricomycetes</taxon>
        <taxon>Cantharellales</taxon>
        <taxon>Botryobasidiaceae</taxon>
        <taxon>Botryobasidium</taxon>
    </lineage>
</organism>
<name>A0A067MSE9_BOTB1</name>
<feature type="region of interest" description="Disordered" evidence="1">
    <location>
        <begin position="68"/>
        <end position="91"/>
    </location>
</feature>
<dbReference type="HOGENOM" id="CLU_2426715_0_0_1"/>
<evidence type="ECO:0000313" key="2">
    <source>
        <dbReference type="EMBL" id="KDQ14496.1"/>
    </source>
</evidence>
<dbReference type="AlphaFoldDB" id="A0A067MSE9"/>
<evidence type="ECO:0000256" key="1">
    <source>
        <dbReference type="SAM" id="MobiDB-lite"/>
    </source>
</evidence>
<reference evidence="3" key="1">
    <citation type="journal article" date="2014" name="Proc. Natl. Acad. Sci. U.S.A.">
        <title>Extensive sampling of basidiomycete genomes demonstrates inadequacy of the white-rot/brown-rot paradigm for wood decay fungi.</title>
        <authorList>
            <person name="Riley R."/>
            <person name="Salamov A.A."/>
            <person name="Brown D.W."/>
            <person name="Nagy L.G."/>
            <person name="Floudas D."/>
            <person name="Held B.W."/>
            <person name="Levasseur A."/>
            <person name="Lombard V."/>
            <person name="Morin E."/>
            <person name="Otillar R."/>
            <person name="Lindquist E.A."/>
            <person name="Sun H."/>
            <person name="LaButti K.M."/>
            <person name="Schmutz J."/>
            <person name="Jabbour D."/>
            <person name="Luo H."/>
            <person name="Baker S.E."/>
            <person name="Pisabarro A.G."/>
            <person name="Walton J.D."/>
            <person name="Blanchette R.A."/>
            <person name="Henrissat B."/>
            <person name="Martin F."/>
            <person name="Cullen D."/>
            <person name="Hibbett D.S."/>
            <person name="Grigoriev I.V."/>
        </authorList>
    </citation>
    <scope>NUCLEOTIDE SEQUENCE [LARGE SCALE GENOMIC DNA]</scope>
    <source>
        <strain evidence="3">FD-172 SS1</strain>
    </source>
</reference>
<evidence type="ECO:0000313" key="3">
    <source>
        <dbReference type="Proteomes" id="UP000027195"/>
    </source>
</evidence>
<dbReference type="InParanoid" id="A0A067MSE9"/>
<proteinExistence type="predicted"/>
<feature type="compositionally biased region" description="Basic residues" evidence="1">
    <location>
        <begin position="81"/>
        <end position="91"/>
    </location>
</feature>
<dbReference type="Proteomes" id="UP000027195">
    <property type="component" value="Unassembled WGS sequence"/>
</dbReference>